<keyword evidence="12" id="KW-1185">Reference proteome</keyword>
<dbReference type="InterPro" id="IPR027417">
    <property type="entry name" value="P-loop_NTPase"/>
</dbReference>
<dbReference type="EMBL" id="JAFHDT010000004">
    <property type="protein sequence ID" value="KAI7810549.1"/>
    <property type="molecule type" value="Genomic_DNA"/>
</dbReference>
<dbReference type="InterPro" id="IPR032675">
    <property type="entry name" value="LRR_dom_sf"/>
</dbReference>
<dbReference type="SMART" id="SM00368">
    <property type="entry name" value="LRR_RI"/>
    <property type="match status" value="3"/>
</dbReference>
<keyword evidence="5" id="KW-0547">Nucleotide-binding</keyword>
<keyword evidence="8" id="KW-0472">Membrane</keyword>
<dbReference type="Pfam" id="PF17779">
    <property type="entry name" value="WHD_NOD2"/>
    <property type="match status" value="1"/>
</dbReference>
<dbReference type="Pfam" id="PF05729">
    <property type="entry name" value="NACHT"/>
    <property type="match status" value="1"/>
</dbReference>
<dbReference type="Gene3D" id="3.40.50.300">
    <property type="entry name" value="P-loop containing nucleotide triphosphate hydrolases"/>
    <property type="match status" value="1"/>
</dbReference>
<gene>
    <name evidence="11" type="ORF">IRJ41_003382</name>
</gene>
<protein>
    <submittedName>
        <fullName evidence="11">NACHT</fullName>
    </submittedName>
</protein>
<dbReference type="InterPro" id="IPR051261">
    <property type="entry name" value="NLR"/>
</dbReference>
<dbReference type="Gene3D" id="3.80.10.10">
    <property type="entry name" value="Ribonuclease Inhibitor"/>
    <property type="match status" value="1"/>
</dbReference>
<proteinExistence type="predicted"/>
<evidence type="ECO:0000256" key="8">
    <source>
        <dbReference type="SAM" id="Phobius"/>
    </source>
</evidence>
<evidence type="ECO:0000256" key="2">
    <source>
        <dbReference type="ARBA" id="ARBA00022490"/>
    </source>
</evidence>
<feature type="compositionally biased region" description="Low complexity" evidence="7">
    <location>
        <begin position="257"/>
        <end position="288"/>
    </location>
</feature>
<evidence type="ECO:0000259" key="9">
    <source>
        <dbReference type="PROSITE" id="PS50824"/>
    </source>
</evidence>
<accession>A0A9W7WYJ2</accession>
<dbReference type="InterPro" id="IPR007111">
    <property type="entry name" value="NACHT_NTPase"/>
</dbReference>
<feature type="domain" description="NACHT" evidence="10">
    <location>
        <begin position="500"/>
        <end position="634"/>
    </location>
</feature>
<feature type="region of interest" description="Disordered" evidence="7">
    <location>
        <begin position="244"/>
        <end position="288"/>
    </location>
</feature>
<dbReference type="SUPFAM" id="SSF52047">
    <property type="entry name" value="RNI-like"/>
    <property type="match status" value="1"/>
</dbReference>
<evidence type="ECO:0000256" key="7">
    <source>
        <dbReference type="SAM" id="MobiDB-lite"/>
    </source>
</evidence>
<keyword evidence="6" id="KW-0067">ATP-binding</keyword>
<keyword evidence="4" id="KW-0677">Repeat</keyword>
<dbReference type="InterPro" id="IPR011029">
    <property type="entry name" value="DEATH-like_dom_sf"/>
</dbReference>
<dbReference type="PROSITE" id="PS50824">
    <property type="entry name" value="DAPIN"/>
    <property type="match status" value="1"/>
</dbReference>
<feature type="transmembrane region" description="Helical" evidence="8">
    <location>
        <begin position="12"/>
        <end position="32"/>
    </location>
</feature>
<name>A0A9W7WYJ2_TRIRA</name>
<dbReference type="InterPro" id="IPR029495">
    <property type="entry name" value="NACHT-assoc"/>
</dbReference>
<dbReference type="GO" id="GO:0005524">
    <property type="term" value="F:ATP binding"/>
    <property type="evidence" value="ECO:0007669"/>
    <property type="project" value="UniProtKB-KW"/>
</dbReference>
<evidence type="ECO:0000313" key="12">
    <source>
        <dbReference type="Proteomes" id="UP001059041"/>
    </source>
</evidence>
<dbReference type="Gene3D" id="1.10.533.10">
    <property type="entry name" value="Death Domain, Fas"/>
    <property type="match status" value="1"/>
</dbReference>
<dbReference type="InterPro" id="IPR041267">
    <property type="entry name" value="NLRP_HD2"/>
</dbReference>
<keyword evidence="8" id="KW-1133">Transmembrane helix</keyword>
<keyword evidence="2" id="KW-0963">Cytoplasm</keyword>
<dbReference type="PROSITE" id="PS50837">
    <property type="entry name" value="NACHT"/>
    <property type="match status" value="1"/>
</dbReference>
<dbReference type="SUPFAM" id="SSF47986">
    <property type="entry name" value="DEATH domain"/>
    <property type="match status" value="1"/>
</dbReference>
<dbReference type="InterPro" id="IPR004020">
    <property type="entry name" value="DAPIN"/>
</dbReference>
<dbReference type="Gene3D" id="2.60.40.10">
    <property type="entry name" value="Immunoglobulins"/>
    <property type="match status" value="2"/>
</dbReference>
<dbReference type="Pfam" id="PF17776">
    <property type="entry name" value="NLRC4_HD2"/>
    <property type="match status" value="1"/>
</dbReference>
<dbReference type="InterPro" id="IPR001611">
    <property type="entry name" value="Leu-rich_rpt"/>
</dbReference>
<evidence type="ECO:0000256" key="4">
    <source>
        <dbReference type="ARBA" id="ARBA00022737"/>
    </source>
</evidence>
<feature type="domain" description="Pyrin" evidence="9">
    <location>
        <begin position="334"/>
        <end position="418"/>
    </location>
</feature>
<dbReference type="PROSITE" id="PS51450">
    <property type="entry name" value="LRR"/>
    <property type="match status" value="1"/>
</dbReference>
<dbReference type="SUPFAM" id="SSF48726">
    <property type="entry name" value="Immunoglobulin"/>
    <property type="match status" value="2"/>
</dbReference>
<evidence type="ECO:0000259" key="10">
    <source>
        <dbReference type="PROSITE" id="PS50837"/>
    </source>
</evidence>
<dbReference type="Proteomes" id="UP001059041">
    <property type="component" value="Linkage Group LG4"/>
</dbReference>
<comment type="caution">
    <text evidence="11">The sequence shown here is derived from an EMBL/GenBank/DDBJ whole genome shotgun (WGS) entry which is preliminary data.</text>
</comment>
<dbReference type="SMART" id="SM01288">
    <property type="entry name" value="FISNA"/>
    <property type="match status" value="1"/>
</dbReference>
<evidence type="ECO:0000256" key="6">
    <source>
        <dbReference type="ARBA" id="ARBA00022840"/>
    </source>
</evidence>
<sequence length="1133" mass="129407">MCRRFHFHLFYLLIYISIVICGDGGIMTYTSYEGGSVNIRCPYDAQFTDNTKYLCRGKCSTLKVLADKDIPIETGRTPDDTRFSLKDDKTATTFTITDLRAKDGGQYWCAVRRRVFETDVYREVFLSVKNVSHMSGVKGDELSVQCHYNHVINNHKFFCKGENLSLCETSGVKVSKEKVTNGRFSLIDDTSARVFTVTITNLTEEDSGMYWCGNIALRGSQQAHDNWISAVILKISEVTSESTSHKPTTASFHITHPASTDSSSRSATSSSSPSSLLTSSSSSAHSLSPNTETIKFVHNLNLHMILSLSPSGVTKQNYGVTNNVSQLLLQIDKMASVSEQLVETLDELEPEKLKRFKWHLKQRESALSDKLENADVTDTVDQMLERFGEDGAVKITCDILKKMKHTQLAVQLETKEEEDVLKQHKANMREKTEHIFEGKKENKTQLKKVYTELFIAEGDITDVNNEHEIMKIDRAFKCPKFKDTPIHCNDIFRLLKQKRNIVLTKGIAGIGKTFSVHKFILDWAEGTANQDVDAMFLFPFREMNLIKDKHISFHEFLLEFHPELKELKDATMFESCSLAFIFDGLDESRLPLSFDSAPLTCTNTQASVDAIFTSLVKGHLLPSSLIWITSRPAAANQIPPEFVGLFTEVRGFNDPQKEEYFRKRIENKTHASEIIKHVKTSRSLYIMCHIPVFCWIAATVLHDILVRNNGEDIPTTLTEMYIHFLLIQMNMKNQKYDEKNVRERTKLLGSNREMIFKMAKVAFEQLKKENVMFYEEDLQECGIDVSEDSGMIAEIFKKDSVLHEVKVYYFVHLSIQEFLAALHVYVCYQNNDMDDLSLFLEGSRPEKDLLYILLRKAIDYAQKDERGHYDLFIRFLLGISLDSNQQLLTGLLTRKENNKKCIAKTIQYIKQMQNKDMCRDKSINHFFCILELQDRSLYQQIKNYLKPGSGQKREISSSNCSALVYVLVMSEEVLDDFDAKKFSTTYEGRRRLVPAVRCCRRALFSDCGLTETCCETLASALQIENCPLIELDLSDNFNLEAGVKTLCAGLKSSNCKLEILRLAQCHLGQECCESLVSALSNVSCRLRELDLSGNDLQNSGLQHLLLGMENTERKLEILRKVFFVINMFYWFQI</sequence>
<dbReference type="InterPro" id="IPR013783">
    <property type="entry name" value="Ig-like_fold"/>
</dbReference>
<dbReference type="SMART" id="SM00409">
    <property type="entry name" value="IG"/>
    <property type="match status" value="2"/>
</dbReference>
<dbReference type="CDD" id="cd08321">
    <property type="entry name" value="Pyrin_ASC-like"/>
    <property type="match status" value="1"/>
</dbReference>
<evidence type="ECO:0000256" key="3">
    <source>
        <dbReference type="ARBA" id="ARBA00022614"/>
    </source>
</evidence>
<keyword evidence="8" id="KW-0812">Transmembrane</keyword>
<comment type="subcellular location">
    <subcellularLocation>
        <location evidence="1">Cytoplasm</location>
    </subcellularLocation>
</comment>
<evidence type="ECO:0000313" key="11">
    <source>
        <dbReference type="EMBL" id="KAI7810549.1"/>
    </source>
</evidence>
<dbReference type="InterPro" id="IPR013106">
    <property type="entry name" value="Ig_V-set"/>
</dbReference>
<evidence type="ECO:0000256" key="5">
    <source>
        <dbReference type="ARBA" id="ARBA00022741"/>
    </source>
</evidence>
<dbReference type="Pfam" id="PF02758">
    <property type="entry name" value="PYRIN"/>
    <property type="match status" value="1"/>
</dbReference>
<evidence type="ECO:0000256" key="1">
    <source>
        <dbReference type="ARBA" id="ARBA00004496"/>
    </source>
</evidence>
<dbReference type="FunFam" id="3.40.50.300:FF:000210">
    <property type="entry name" value="Si:dkey-16p6.1"/>
    <property type="match status" value="1"/>
</dbReference>
<dbReference type="CDD" id="cd05716">
    <property type="entry name" value="IgV_pIgR_like"/>
    <property type="match status" value="2"/>
</dbReference>
<dbReference type="GO" id="GO:0005737">
    <property type="term" value="C:cytoplasm"/>
    <property type="evidence" value="ECO:0007669"/>
    <property type="project" value="UniProtKB-SubCell"/>
</dbReference>
<dbReference type="InterPro" id="IPR003599">
    <property type="entry name" value="Ig_sub"/>
</dbReference>
<dbReference type="PANTHER" id="PTHR24106">
    <property type="entry name" value="NACHT, LRR AND CARD DOMAINS-CONTAINING"/>
    <property type="match status" value="1"/>
</dbReference>
<reference evidence="11" key="1">
    <citation type="submission" date="2021-02" db="EMBL/GenBank/DDBJ databases">
        <title>Comparative genomics reveals that relaxation of natural selection precedes convergent phenotypic evolution of cavefish.</title>
        <authorList>
            <person name="Peng Z."/>
        </authorList>
    </citation>
    <scope>NUCLEOTIDE SEQUENCE</scope>
    <source>
        <tissue evidence="11">Muscle</tissue>
    </source>
</reference>
<dbReference type="Pfam" id="PF07686">
    <property type="entry name" value="V-set"/>
    <property type="match status" value="2"/>
</dbReference>
<keyword evidence="3" id="KW-0433">Leucine-rich repeat</keyword>
<dbReference type="InterPro" id="IPR041075">
    <property type="entry name" value="NOD1/2_WH"/>
</dbReference>
<dbReference type="SMART" id="SM01289">
    <property type="entry name" value="PYRIN"/>
    <property type="match status" value="1"/>
</dbReference>
<dbReference type="InterPro" id="IPR036179">
    <property type="entry name" value="Ig-like_dom_sf"/>
</dbReference>
<dbReference type="AlphaFoldDB" id="A0A9W7WYJ2"/>
<organism evidence="11 12">
    <name type="scientific">Triplophysa rosa</name>
    <name type="common">Cave loach</name>
    <dbReference type="NCBI Taxonomy" id="992332"/>
    <lineage>
        <taxon>Eukaryota</taxon>
        <taxon>Metazoa</taxon>
        <taxon>Chordata</taxon>
        <taxon>Craniata</taxon>
        <taxon>Vertebrata</taxon>
        <taxon>Euteleostomi</taxon>
        <taxon>Actinopterygii</taxon>
        <taxon>Neopterygii</taxon>
        <taxon>Teleostei</taxon>
        <taxon>Ostariophysi</taxon>
        <taxon>Cypriniformes</taxon>
        <taxon>Nemacheilidae</taxon>
        <taxon>Triplophysa</taxon>
    </lineage>
</organism>
<dbReference type="Pfam" id="PF14484">
    <property type="entry name" value="FISNA"/>
    <property type="match status" value="1"/>
</dbReference>